<dbReference type="GO" id="GO:0016020">
    <property type="term" value="C:membrane"/>
    <property type="evidence" value="ECO:0007669"/>
    <property type="project" value="UniProtKB-SubCell"/>
</dbReference>
<dbReference type="PANTHER" id="PTHR46905">
    <property type="entry name" value="RING-H2 FINGER PROTEIN ATL78"/>
    <property type="match status" value="1"/>
</dbReference>
<sequence length="184" mass="20850">MNSLQELGSSYRRLLKDSIFEHPFGSRERSITICVTSLIVAVFVFSLFISFLTCFRRRMNPSSSSKPPTSSCSTQLTTMPVYIYGDSSLNPSSFESKNCVICLAEFEHGDEVRVLPNCRHAFHKGCIDQWLQLMSLLCPLCRDCTTEEEIRTMRRPNCTNDWARNPAFILAFGLGSNMPVPSQM</sequence>
<dbReference type="PROSITE" id="PS50089">
    <property type="entry name" value="ZF_RING_2"/>
    <property type="match status" value="1"/>
</dbReference>
<evidence type="ECO:0000256" key="8">
    <source>
        <dbReference type="ARBA" id="ARBA00022833"/>
    </source>
</evidence>
<dbReference type="GeneID" id="111005868"/>
<keyword evidence="5 13" id="KW-0812">Transmembrane</keyword>
<dbReference type="RefSeq" id="XP_022133218.1">
    <property type="nucleotide sequence ID" value="XM_022277526.1"/>
</dbReference>
<evidence type="ECO:0000259" key="14">
    <source>
        <dbReference type="PROSITE" id="PS50089"/>
    </source>
</evidence>
<dbReference type="EC" id="2.3.2.27" evidence="3"/>
<dbReference type="Pfam" id="PF13639">
    <property type="entry name" value="zf-RING_2"/>
    <property type="match status" value="1"/>
</dbReference>
<dbReference type="GO" id="GO:0016567">
    <property type="term" value="P:protein ubiquitination"/>
    <property type="evidence" value="ECO:0007669"/>
    <property type="project" value="InterPro"/>
</dbReference>
<dbReference type="InterPro" id="IPR013083">
    <property type="entry name" value="Znf_RING/FYVE/PHD"/>
</dbReference>
<evidence type="ECO:0000256" key="2">
    <source>
        <dbReference type="ARBA" id="ARBA00004167"/>
    </source>
</evidence>
<feature type="domain" description="RING-type" evidence="14">
    <location>
        <begin position="99"/>
        <end position="142"/>
    </location>
</feature>
<gene>
    <name evidence="16" type="primary">LOC111005868</name>
</gene>
<keyword evidence="15" id="KW-1185">Reference proteome</keyword>
<dbReference type="InterPro" id="IPR001841">
    <property type="entry name" value="Znf_RING"/>
</dbReference>
<organism evidence="15 16">
    <name type="scientific">Momordica charantia</name>
    <name type="common">Bitter gourd</name>
    <name type="synonym">Balsam pear</name>
    <dbReference type="NCBI Taxonomy" id="3673"/>
    <lineage>
        <taxon>Eukaryota</taxon>
        <taxon>Viridiplantae</taxon>
        <taxon>Streptophyta</taxon>
        <taxon>Embryophyta</taxon>
        <taxon>Tracheophyta</taxon>
        <taxon>Spermatophyta</taxon>
        <taxon>Magnoliopsida</taxon>
        <taxon>eudicotyledons</taxon>
        <taxon>Gunneridae</taxon>
        <taxon>Pentapetalae</taxon>
        <taxon>rosids</taxon>
        <taxon>fabids</taxon>
        <taxon>Cucurbitales</taxon>
        <taxon>Cucurbitaceae</taxon>
        <taxon>Momordiceae</taxon>
        <taxon>Momordica</taxon>
    </lineage>
</organism>
<keyword evidence="9 13" id="KW-1133">Transmembrane helix</keyword>
<evidence type="ECO:0000313" key="15">
    <source>
        <dbReference type="Proteomes" id="UP000504603"/>
    </source>
</evidence>
<keyword evidence="6" id="KW-0479">Metal-binding</keyword>
<dbReference type="GO" id="GO:0061630">
    <property type="term" value="F:ubiquitin protein ligase activity"/>
    <property type="evidence" value="ECO:0007669"/>
    <property type="project" value="UniProtKB-EC"/>
</dbReference>
<evidence type="ECO:0000256" key="13">
    <source>
        <dbReference type="SAM" id="Phobius"/>
    </source>
</evidence>
<comment type="subcellular location">
    <subcellularLocation>
        <location evidence="2">Membrane</location>
        <topology evidence="2">Single-pass membrane protein</topology>
    </subcellularLocation>
</comment>
<keyword evidence="4" id="KW-0808">Transferase</keyword>
<reference evidence="16" key="1">
    <citation type="submission" date="2025-08" db="UniProtKB">
        <authorList>
            <consortium name="RefSeq"/>
        </authorList>
    </citation>
    <scope>IDENTIFICATION</scope>
    <source>
        <strain evidence="16">OHB3-1</strain>
    </source>
</reference>
<comment type="similarity">
    <text evidence="11">Belongs to the RING-type zinc finger family. ATL subfamily.</text>
</comment>
<evidence type="ECO:0000256" key="5">
    <source>
        <dbReference type="ARBA" id="ARBA00022692"/>
    </source>
</evidence>
<evidence type="ECO:0000256" key="7">
    <source>
        <dbReference type="ARBA" id="ARBA00022786"/>
    </source>
</evidence>
<dbReference type="InterPro" id="IPR044602">
    <property type="entry name" value="ATL10/ATL72-79-like"/>
</dbReference>
<evidence type="ECO:0000313" key="16">
    <source>
        <dbReference type="RefSeq" id="XP_022133218.1"/>
    </source>
</evidence>
<name>A0A6J1BYH3_MOMCH</name>
<dbReference type="SMART" id="SM00184">
    <property type="entry name" value="RING"/>
    <property type="match status" value="1"/>
</dbReference>
<dbReference type="OrthoDB" id="9984778at2759"/>
<keyword evidence="12" id="KW-0863">Zinc-finger</keyword>
<evidence type="ECO:0000256" key="12">
    <source>
        <dbReference type="PROSITE-ProRule" id="PRU00175"/>
    </source>
</evidence>
<feature type="transmembrane region" description="Helical" evidence="13">
    <location>
        <begin position="30"/>
        <end position="55"/>
    </location>
</feature>
<dbReference type="PANTHER" id="PTHR46905:SF7">
    <property type="entry name" value="RING-H2 FINGER PROTEIN ATL78"/>
    <property type="match status" value="1"/>
</dbReference>
<evidence type="ECO:0000256" key="6">
    <source>
        <dbReference type="ARBA" id="ARBA00022723"/>
    </source>
</evidence>
<keyword evidence="7" id="KW-0833">Ubl conjugation pathway</keyword>
<accession>A0A6J1BYH3</accession>
<dbReference type="KEGG" id="mcha:111005868"/>
<evidence type="ECO:0000256" key="11">
    <source>
        <dbReference type="ARBA" id="ARBA00024209"/>
    </source>
</evidence>
<evidence type="ECO:0000256" key="10">
    <source>
        <dbReference type="ARBA" id="ARBA00023136"/>
    </source>
</evidence>
<comment type="catalytic activity">
    <reaction evidence="1">
        <text>S-ubiquitinyl-[E2 ubiquitin-conjugating enzyme]-L-cysteine + [acceptor protein]-L-lysine = [E2 ubiquitin-conjugating enzyme]-L-cysteine + N(6)-ubiquitinyl-[acceptor protein]-L-lysine.</text>
        <dbReference type="EC" id="2.3.2.27"/>
    </reaction>
</comment>
<evidence type="ECO:0000256" key="1">
    <source>
        <dbReference type="ARBA" id="ARBA00000900"/>
    </source>
</evidence>
<dbReference type="Proteomes" id="UP000504603">
    <property type="component" value="Unplaced"/>
</dbReference>
<evidence type="ECO:0000256" key="3">
    <source>
        <dbReference type="ARBA" id="ARBA00012483"/>
    </source>
</evidence>
<keyword evidence="10 13" id="KW-0472">Membrane</keyword>
<protein>
    <recommendedName>
        <fullName evidence="3">RING-type E3 ubiquitin transferase</fullName>
        <ecNumber evidence="3">2.3.2.27</ecNumber>
    </recommendedName>
</protein>
<dbReference type="SUPFAM" id="SSF57850">
    <property type="entry name" value="RING/U-box"/>
    <property type="match status" value="1"/>
</dbReference>
<proteinExistence type="inferred from homology"/>
<evidence type="ECO:0000256" key="4">
    <source>
        <dbReference type="ARBA" id="ARBA00022679"/>
    </source>
</evidence>
<dbReference type="GO" id="GO:0008270">
    <property type="term" value="F:zinc ion binding"/>
    <property type="evidence" value="ECO:0007669"/>
    <property type="project" value="UniProtKB-KW"/>
</dbReference>
<dbReference type="Gene3D" id="3.30.40.10">
    <property type="entry name" value="Zinc/RING finger domain, C3HC4 (zinc finger)"/>
    <property type="match status" value="1"/>
</dbReference>
<evidence type="ECO:0000256" key="9">
    <source>
        <dbReference type="ARBA" id="ARBA00022989"/>
    </source>
</evidence>
<keyword evidence="8" id="KW-0862">Zinc</keyword>
<dbReference type="AlphaFoldDB" id="A0A6J1BYH3"/>